<evidence type="ECO:0000313" key="2">
    <source>
        <dbReference type="EMBL" id="CAA9389205.1"/>
    </source>
</evidence>
<feature type="compositionally biased region" description="Low complexity" evidence="1">
    <location>
        <begin position="164"/>
        <end position="178"/>
    </location>
</feature>
<name>A0A6J4NIK0_9ACTN</name>
<feature type="compositionally biased region" description="Basic residues" evidence="1">
    <location>
        <begin position="200"/>
        <end position="215"/>
    </location>
</feature>
<gene>
    <name evidence="2" type="ORF">AVDCRST_MAG35-312</name>
</gene>
<dbReference type="EMBL" id="CADCUY010000060">
    <property type="protein sequence ID" value="CAA9389205.1"/>
    <property type="molecule type" value="Genomic_DNA"/>
</dbReference>
<sequence>EHREHREHPEPVRLRLRARAGAPRERHRARPGQGVPGGGPAEPPGPLPRPARRPGPGRGGALLARRGEHAADRRGPDDQRDLVVPRRRPVHRDGPGGAAVAAGRAHPGRAAADLVGGVQLRPGALHDRDAAQGRPARRGRAGADQRQRHLPRDGRAHPRRPVQPDGGQPRPARAAAGAPPDPCGQRLAGEPRPAPDGHRLRVQPRRHPAAHRTLRRGLPAQRPHLLRHPHQAVDPRAGARADAARRLALPGGRRVDPGRGRRLGARPRRPQLRLPTHPTEQRSL</sequence>
<feature type="compositionally biased region" description="Basic and acidic residues" evidence="1">
    <location>
        <begin position="141"/>
        <end position="156"/>
    </location>
</feature>
<accession>A0A6J4NIK0</accession>
<feature type="compositionally biased region" description="Basic and acidic residues" evidence="1">
    <location>
        <begin position="65"/>
        <end position="84"/>
    </location>
</feature>
<organism evidence="2">
    <name type="scientific">uncultured Quadrisphaera sp</name>
    <dbReference type="NCBI Taxonomy" id="904978"/>
    <lineage>
        <taxon>Bacteria</taxon>
        <taxon>Bacillati</taxon>
        <taxon>Actinomycetota</taxon>
        <taxon>Actinomycetes</taxon>
        <taxon>Kineosporiales</taxon>
        <taxon>Kineosporiaceae</taxon>
        <taxon>Quadrisphaera</taxon>
        <taxon>environmental samples</taxon>
    </lineage>
</organism>
<feature type="non-terminal residue" evidence="2">
    <location>
        <position position="1"/>
    </location>
</feature>
<reference evidence="2" key="1">
    <citation type="submission" date="2020-02" db="EMBL/GenBank/DDBJ databases">
        <authorList>
            <person name="Meier V. D."/>
        </authorList>
    </citation>
    <scope>NUCLEOTIDE SEQUENCE</scope>
    <source>
        <strain evidence="2">AVDCRST_MAG35</strain>
    </source>
</reference>
<dbReference type="GO" id="GO:0032259">
    <property type="term" value="P:methylation"/>
    <property type="evidence" value="ECO:0007669"/>
    <property type="project" value="UniProtKB-KW"/>
</dbReference>
<feature type="region of interest" description="Disordered" evidence="1">
    <location>
        <begin position="1"/>
        <end position="284"/>
    </location>
</feature>
<keyword evidence="2" id="KW-0489">Methyltransferase</keyword>
<proteinExistence type="predicted"/>
<keyword evidence="2" id="KW-0808">Transferase</keyword>
<feature type="compositionally biased region" description="Basic and acidic residues" evidence="1">
    <location>
        <begin position="231"/>
        <end position="245"/>
    </location>
</feature>
<feature type="compositionally biased region" description="Low complexity" evidence="1">
    <location>
        <begin position="98"/>
        <end position="112"/>
    </location>
</feature>
<dbReference type="EC" id="2.1.1.80" evidence="2"/>
<feature type="compositionally biased region" description="Basic and acidic residues" evidence="1">
    <location>
        <begin position="1"/>
        <end position="13"/>
    </location>
</feature>
<feature type="compositionally biased region" description="Basic residues" evidence="1">
    <location>
        <begin position="260"/>
        <end position="271"/>
    </location>
</feature>
<evidence type="ECO:0000256" key="1">
    <source>
        <dbReference type="SAM" id="MobiDB-lite"/>
    </source>
</evidence>
<dbReference type="AlphaFoldDB" id="A0A6J4NIK0"/>
<dbReference type="GO" id="GO:0008983">
    <property type="term" value="F:protein-glutamate O-methyltransferase activity"/>
    <property type="evidence" value="ECO:0007669"/>
    <property type="project" value="UniProtKB-EC"/>
</dbReference>
<feature type="non-terminal residue" evidence="2">
    <location>
        <position position="284"/>
    </location>
</feature>
<protein>
    <submittedName>
        <fullName evidence="2">Chemotaxis protein methyltransferase CheR</fullName>
        <ecNumber evidence="2">2.1.1.80</ecNumber>
    </submittedName>
</protein>